<organism evidence="2 3">
    <name type="scientific">Reticulomyxa filosa</name>
    <dbReference type="NCBI Taxonomy" id="46433"/>
    <lineage>
        <taxon>Eukaryota</taxon>
        <taxon>Sar</taxon>
        <taxon>Rhizaria</taxon>
        <taxon>Retaria</taxon>
        <taxon>Foraminifera</taxon>
        <taxon>Monothalamids</taxon>
        <taxon>Reticulomyxidae</taxon>
        <taxon>Reticulomyxa</taxon>
    </lineage>
</organism>
<evidence type="ECO:0000256" key="1">
    <source>
        <dbReference type="SAM" id="MobiDB-lite"/>
    </source>
</evidence>
<evidence type="ECO:0000313" key="2">
    <source>
        <dbReference type="EMBL" id="ETO04036.1"/>
    </source>
</evidence>
<reference evidence="2 3" key="1">
    <citation type="journal article" date="2013" name="Curr. Biol.">
        <title>The Genome of the Foraminiferan Reticulomyxa filosa.</title>
        <authorList>
            <person name="Glockner G."/>
            <person name="Hulsmann N."/>
            <person name="Schleicher M."/>
            <person name="Noegel A.A."/>
            <person name="Eichinger L."/>
            <person name="Gallinger C."/>
            <person name="Pawlowski J."/>
            <person name="Sierra R."/>
            <person name="Euteneuer U."/>
            <person name="Pillet L."/>
            <person name="Moustafa A."/>
            <person name="Platzer M."/>
            <person name="Groth M."/>
            <person name="Szafranski K."/>
            <person name="Schliwa M."/>
        </authorList>
    </citation>
    <scope>NUCLEOTIDE SEQUENCE [LARGE SCALE GENOMIC DNA]</scope>
</reference>
<feature type="non-terminal residue" evidence="2">
    <location>
        <position position="1"/>
    </location>
</feature>
<accession>X6LRK5</accession>
<dbReference type="AlphaFoldDB" id="X6LRK5"/>
<feature type="non-terminal residue" evidence="2">
    <location>
        <position position="108"/>
    </location>
</feature>
<dbReference type="Proteomes" id="UP000023152">
    <property type="component" value="Unassembled WGS sequence"/>
</dbReference>
<proteinExistence type="predicted"/>
<name>X6LRK5_RETFI</name>
<feature type="region of interest" description="Disordered" evidence="1">
    <location>
        <begin position="81"/>
        <end position="108"/>
    </location>
</feature>
<keyword evidence="3" id="KW-1185">Reference proteome</keyword>
<comment type="caution">
    <text evidence="2">The sequence shown here is derived from an EMBL/GenBank/DDBJ whole genome shotgun (WGS) entry which is preliminary data.</text>
</comment>
<sequence length="108" mass="12385">EPLSFQVLNVNPLVSKQMVEEWLTNKLSKSDPLGSKFQIKGSTWSFKPQRRMDAEQACIFFKDENKALERFLKVAKLLETNENGYDNSNNNNNNDNKNNNNNNSTADT</sequence>
<dbReference type="EMBL" id="ASPP01030714">
    <property type="protein sequence ID" value="ETO04036.1"/>
    <property type="molecule type" value="Genomic_DNA"/>
</dbReference>
<evidence type="ECO:0000313" key="3">
    <source>
        <dbReference type="Proteomes" id="UP000023152"/>
    </source>
</evidence>
<protein>
    <submittedName>
        <fullName evidence="2">Uncharacterized protein</fullName>
    </submittedName>
</protein>
<gene>
    <name evidence="2" type="ORF">RFI_33366</name>
</gene>